<accession>A0A8S1TMW3</accession>
<dbReference type="EMBL" id="CAJJDP010000026">
    <property type="protein sequence ID" value="CAD8152496.1"/>
    <property type="molecule type" value="Genomic_DNA"/>
</dbReference>
<gene>
    <name evidence="2" type="ORF">POCTA_138.1.T0260296</name>
</gene>
<proteinExistence type="predicted"/>
<dbReference type="Proteomes" id="UP000683925">
    <property type="component" value="Unassembled WGS sequence"/>
</dbReference>
<keyword evidence="1" id="KW-1133">Transmembrane helix</keyword>
<keyword evidence="1" id="KW-0812">Transmembrane</keyword>
<name>A0A8S1TMW3_PAROT</name>
<keyword evidence="1" id="KW-0472">Membrane</keyword>
<feature type="transmembrane region" description="Helical" evidence="1">
    <location>
        <begin position="108"/>
        <end position="129"/>
    </location>
</feature>
<keyword evidence="3" id="KW-1185">Reference proteome</keyword>
<protein>
    <recommendedName>
        <fullName evidence="4">Transmembrane protein</fullName>
    </recommendedName>
</protein>
<reference evidence="2" key="1">
    <citation type="submission" date="2021-01" db="EMBL/GenBank/DDBJ databases">
        <authorList>
            <consortium name="Genoscope - CEA"/>
            <person name="William W."/>
        </authorList>
    </citation>
    <scope>NUCLEOTIDE SEQUENCE</scope>
</reference>
<evidence type="ECO:0000313" key="2">
    <source>
        <dbReference type="EMBL" id="CAD8152496.1"/>
    </source>
</evidence>
<sequence>MKKNRNQKSQAYINKQFHSEFYFQYLNMSCNLRMKIHRRSNRNNDIQNKMFEQRIRMYQSKVLIVLSYKDMYSSYPNIYLKGRKYKQQMLDSNPNKIYYKLKIMREQTLAFCISNIIIMTFTFTFSFTIQLSQLQIIALCTLC</sequence>
<evidence type="ECO:0000313" key="3">
    <source>
        <dbReference type="Proteomes" id="UP000683925"/>
    </source>
</evidence>
<evidence type="ECO:0008006" key="4">
    <source>
        <dbReference type="Google" id="ProtNLM"/>
    </source>
</evidence>
<comment type="caution">
    <text evidence="2">The sequence shown here is derived from an EMBL/GenBank/DDBJ whole genome shotgun (WGS) entry which is preliminary data.</text>
</comment>
<dbReference type="AlphaFoldDB" id="A0A8S1TMW3"/>
<organism evidence="2 3">
    <name type="scientific">Paramecium octaurelia</name>
    <dbReference type="NCBI Taxonomy" id="43137"/>
    <lineage>
        <taxon>Eukaryota</taxon>
        <taxon>Sar</taxon>
        <taxon>Alveolata</taxon>
        <taxon>Ciliophora</taxon>
        <taxon>Intramacronucleata</taxon>
        <taxon>Oligohymenophorea</taxon>
        <taxon>Peniculida</taxon>
        <taxon>Parameciidae</taxon>
        <taxon>Paramecium</taxon>
    </lineage>
</organism>
<evidence type="ECO:0000256" key="1">
    <source>
        <dbReference type="SAM" id="Phobius"/>
    </source>
</evidence>